<keyword evidence="3" id="KW-1185">Reference proteome</keyword>
<feature type="region of interest" description="Disordered" evidence="1">
    <location>
        <begin position="1"/>
        <end position="92"/>
    </location>
</feature>
<dbReference type="EMBL" id="JASCZI010181247">
    <property type="protein sequence ID" value="MED6179617.1"/>
    <property type="molecule type" value="Genomic_DNA"/>
</dbReference>
<reference evidence="2 3" key="1">
    <citation type="journal article" date="2023" name="Plants (Basel)">
        <title>Bridging the Gap: Combining Genomics and Transcriptomics Approaches to Understand Stylosanthes scabra, an Orphan Legume from the Brazilian Caatinga.</title>
        <authorList>
            <person name="Ferreira-Neto J.R.C."/>
            <person name="da Silva M.D."/>
            <person name="Binneck E."/>
            <person name="de Melo N.F."/>
            <person name="da Silva R.H."/>
            <person name="de Melo A.L.T.M."/>
            <person name="Pandolfi V."/>
            <person name="Bustamante F.O."/>
            <person name="Brasileiro-Vidal A.C."/>
            <person name="Benko-Iseppon A.M."/>
        </authorList>
    </citation>
    <scope>NUCLEOTIDE SEQUENCE [LARGE SCALE GENOMIC DNA]</scope>
    <source>
        <tissue evidence="2">Leaves</tissue>
    </source>
</reference>
<evidence type="ECO:0000313" key="3">
    <source>
        <dbReference type="Proteomes" id="UP001341840"/>
    </source>
</evidence>
<protein>
    <submittedName>
        <fullName evidence="2">Uncharacterized protein</fullName>
    </submittedName>
</protein>
<proteinExistence type="predicted"/>
<organism evidence="2 3">
    <name type="scientific">Stylosanthes scabra</name>
    <dbReference type="NCBI Taxonomy" id="79078"/>
    <lineage>
        <taxon>Eukaryota</taxon>
        <taxon>Viridiplantae</taxon>
        <taxon>Streptophyta</taxon>
        <taxon>Embryophyta</taxon>
        <taxon>Tracheophyta</taxon>
        <taxon>Spermatophyta</taxon>
        <taxon>Magnoliopsida</taxon>
        <taxon>eudicotyledons</taxon>
        <taxon>Gunneridae</taxon>
        <taxon>Pentapetalae</taxon>
        <taxon>rosids</taxon>
        <taxon>fabids</taxon>
        <taxon>Fabales</taxon>
        <taxon>Fabaceae</taxon>
        <taxon>Papilionoideae</taxon>
        <taxon>50 kb inversion clade</taxon>
        <taxon>dalbergioids sensu lato</taxon>
        <taxon>Dalbergieae</taxon>
        <taxon>Pterocarpus clade</taxon>
        <taxon>Stylosanthes</taxon>
    </lineage>
</organism>
<feature type="compositionally biased region" description="Low complexity" evidence="1">
    <location>
        <begin position="24"/>
        <end position="38"/>
    </location>
</feature>
<evidence type="ECO:0000313" key="2">
    <source>
        <dbReference type="EMBL" id="MED6179617.1"/>
    </source>
</evidence>
<gene>
    <name evidence="2" type="ORF">PIB30_002442</name>
</gene>
<dbReference type="Proteomes" id="UP001341840">
    <property type="component" value="Unassembled WGS sequence"/>
</dbReference>
<accession>A0ABU6W150</accession>
<sequence length="92" mass="10102">MKLQCHRNTESFTASTHPSPISESHLIPSLPHRSSPSLPRRRQRLGCQFSVSSSSSAPSSFASTPDRRGSAGRRSPRLLPRELSKSSTFSPK</sequence>
<name>A0ABU6W150_9FABA</name>
<evidence type="ECO:0000256" key="1">
    <source>
        <dbReference type="SAM" id="MobiDB-lite"/>
    </source>
</evidence>
<feature type="compositionally biased region" description="Low complexity" evidence="1">
    <location>
        <begin position="49"/>
        <end position="63"/>
    </location>
</feature>
<comment type="caution">
    <text evidence="2">The sequence shown here is derived from an EMBL/GenBank/DDBJ whole genome shotgun (WGS) entry which is preliminary data.</text>
</comment>
<feature type="compositionally biased region" description="Polar residues" evidence="1">
    <location>
        <begin position="10"/>
        <end position="22"/>
    </location>
</feature>